<proteinExistence type="predicted"/>
<feature type="domain" description="Methyltransferase" evidence="1">
    <location>
        <begin position="53"/>
        <end position="146"/>
    </location>
</feature>
<accession>A0A1G5YNE8</accession>
<keyword evidence="2" id="KW-0808">Transferase</keyword>
<dbReference type="InterPro" id="IPR029063">
    <property type="entry name" value="SAM-dependent_MTases_sf"/>
</dbReference>
<sequence length="233" mass="26253">MLEAEFDQFAREYQEQHAASIRLSGETPDFFAKYKIDDVAATLRRAGVKPRRILDFGAGVGNSLGHMRKAFPDSEIVLLDPSRESLDIARKRFPGQASFTHFDGRTIPFADGSFDLAFAACVFHHIPEELQIGLLAEIGRVLADGGSFFLFEHNPWNPLTTHAVRNCAFDENAVLINSREMRKRMAAAGLSNTRIIYRIFFPRLLARLRPFERFLTKIPVGAQYFAHAVKPAV</sequence>
<dbReference type="SUPFAM" id="SSF53335">
    <property type="entry name" value="S-adenosyl-L-methionine-dependent methyltransferases"/>
    <property type="match status" value="1"/>
</dbReference>
<gene>
    <name evidence="2" type="ORF">SAMN02927914_03506</name>
</gene>
<dbReference type="STRING" id="1165689.SAMN02927914_03506"/>
<evidence type="ECO:0000313" key="2">
    <source>
        <dbReference type="EMBL" id="SDA83850.1"/>
    </source>
</evidence>
<dbReference type="InterPro" id="IPR041698">
    <property type="entry name" value="Methyltransf_25"/>
</dbReference>
<dbReference type="Gene3D" id="3.40.50.150">
    <property type="entry name" value="Vaccinia Virus protein VP39"/>
    <property type="match status" value="1"/>
</dbReference>
<dbReference type="Pfam" id="PF13649">
    <property type="entry name" value="Methyltransf_25"/>
    <property type="match status" value="1"/>
</dbReference>
<protein>
    <submittedName>
        <fullName evidence="2">Methyltransferase domain-containing protein</fullName>
    </submittedName>
</protein>
<evidence type="ECO:0000313" key="3">
    <source>
        <dbReference type="Proteomes" id="UP000198588"/>
    </source>
</evidence>
<evidence type="ECO:0000259" key="1">
    <source>
        <dbReference type="Pfam" id="PF13649"/>
    </source>
</evidence>
<dbReference type="Proteomes" id="UP000198588">
    <property type="component" value="Unassembled WGS sequence"/>
</dbReference>
<name>A0A1G5YNE8_9HYPH</name>
<reference evidence="2 3" key="1">
    <citation type="submission" date="2016-10" db="EMBL/GenBank/DDBJ databases">
        <authorList>
            <person name="de Groot N.N."/>
        </authorList>
    </citation>
    <scope>NUCLEOTIDE SEQUENCE [LARGE SCALE GENOMIC DNA]</scope>
    <source>
        <strain evidence="2 3">CGMCC 1.12097</strain>
    </source>
</reference>
<dbReference type="RefSeq" id="WP_091579799.1">
    <property type="nucleotide sequence ID" value="NZ_FMXM01000010.1"/>
</dbReference>
<organism evidence="2 3">
    <name type="scientific">Mesorhizobium qingshengii</name>
    <dbReference type="NCBI Taxonomy" id="1165689"/>
    <lineage>
        <taxon>Bacteria</taxon>
        <taxon>Pseudomonadati</taxon>
        <taxon>Pseudomonadota</taxon>
        <taxon>Alphaproteobacteria</taxon>
        <taxon>Hyphomicrobiales</taxon>
        <taxon>Phyllobacteriaceae</taxon>
        <taxon>Mesorhizobium</taxon>
    </lineage>
</organism>
<dbReference type="GO" id="GO:0032259">
    <property type="term" value="P:methylation"/>
    <property type="evidence" value="ECO:0007669"/>
    <property type="project" value="UniProtKB-KW"/>
</dbReference>
<keyword evidence="2" id="KW-0489">Methyltransferase</keyword>
<dbReference type="AlphaFoldDB" id="A0A1G5YNE8"/>
<dbReference type="CDD" id="cd02440">
    <property type="entry name" value="AdoMet_MTases"/>
    <property type="match status" value="1"/>
</dbReference>
<dbReference type="OrthoDB" id="5449367at2"/>
<dbReference type="PANTHER" id="PTHR43591">
    <property type="entry name" value="METHYLTRANSFERASE"/>
    <property type="match status" value="1"/>
</dbReference>
<dbReference type="EMBL" id="FMXM01000010">
    <property type="protein sequence ID" value="SDA83850.1"/>
    <property type="molecule type" value="Genomic_DNA"/>
</dbReference>
<dbReference type="GO" id="GO:0008168">
    <property type="term" value="F:methyltransferase activity"/>
    <property type="evidence" value="ECO:0007669"/>
    <property type="project" value="UniProtKB-KW"/>
</dbReference>